<evidence type="ECO:0008006" key="4">
    <source>
        <dbReference type="Google" id="ProtNLM"/>
    </source>
</evidence>
<evidence type="ECO:0000313" key="3">
    <source>
        <dbReference type="Proteomes" id="UP001168098"/>
    </source>
</evidence>
<comment type="caution">
    <text evidence="2">The sequence shown here is derived from an EMBL/GenBank/DDBJ whole genome shotgun (WGS) entry which is preliminary data.</text>
</comment>
<gene>
    <name evidence="2" type="ORF">PVL29_021929</name>
</gene>
<dbReference type="AlphaFoldDB" id="A0AA38YU02"/>
<protein>
    <recommendedName>
        <fullName evidence="4">Secreted protein</fullName>
    </recommendedName>
</protein>
<dbReference type="Proteomes" id="UP001168098">
    <property type="component" value="Unassembled WGS sequence"/>
</dbReference>
<evidence type="ECO:0000313" key="2">
    <source>
        <dbReference type="EMBL" id="KAJ9676653.1"/>
    </source>
</evidence>
<organism evidence="2 3">
    <name type="scientific">Vitis rotundifolia</name>
    <name type="common">Muscadine grape</name>
    <dbReference type="NCBI Taxonomy" id="103349"/>
    <lineage>
        <taxon>Eukaryota</taxon>
        <taxon>Viridiplantae</taxon>
        <taxon>Streptophyta</taxon>
        <taxon>Embryophyta</taxon>
        <taxon>Tracheophyta</taxon>
        <taxon>Spermatophyta</taxon>
        <taxon>Magnoliopsida</taxon>
        <taxon>eudicotyledons</taxon>
        <taxon>Gunneridae</taxon>
        <taxon>Pentapetalae</taxon>
        <taxon>rosids</taxon>
        <taxon>Vitales</taxon>
        <taxon>Vitaceae</taxon>
        <taxon>Viteae</taxon>
        <taxon>Vitis</taxon>
    </lineage>
</organism>
<name>A0AA38YU02_VITRO</name>
<evidence type="ECO:0000256" key="1">
    <source>
        <dbReference type="SAM" id="SignalP"/>
    </source>
</evidence>
<keyword evidence="1" id="KW-0732">Signal</keyword>
<feature type="chain" id="PRO_5041355197" description="Secreted protein" evidence="1">
    <location>
        <begin position="26"/>
        <end position="76"/>
    </location>
</feature>
<proteinExistence type="predicted"/>
<sequence>MSLPGKARVVFLLVLIFPIIPFVSSRPLNGVEPIARTPVHAIWVRHERSSSCATLCIFYTCTHITRSGGGHCPNPP</sequence>
<accession>A0AA38YU02</accession>
<reference evidence="2 3" key="1">
    <citation type="journal article" date="2023" name="BMC Biotechnol.">
        <title>Vitis rotundifolia cv Carlos genome sequencing.</title>
        <authorList>
            <person name="Huff M."/>
            <person name="Hulse-Kemp A."/>
            <person name="Scheffler B."/>
            <person name="Youngblood R."/>
            <person name="Simpson S."/>
            <person name="Babiker E."/>
            <person name="Staton M."/>
        </authorList>
    </citation>
    <scope>NUCLEOTIDE SEQUENCE [LARGE SCALE GENOMIC DNA]</scope>
    <source>
        <tissue evidence="2">Leaf</tissue>
    </source>
</reference>
<feature type="signal peptide" evidence="1">
    <location>
        <begin position="1"/>
        <end position="25"/>
    </location>
</feature>
<dbReference type="EMBL" id="JARBHA010000017">
    <property type="protein sequence ID" value="KAJ9676653.1"/>
    <property type="molecule type" value="Genomic_DNA"/>
</dbReference>
<keyword evidence="3" id="KW-1185">Reference proteome</keyword>